<dbReference type="Pfam" id="PF04542">
    <property type="entry name" value="Sigma70_r2"/>
    <property type="match status" value="1"/>
</dbReference>
<reference evidence="9" key="2">
    <citation type="submission" date="2021-09" db="EMBL/GenBank/DDBJ databases">
        <authorList>
            <person name="Gilroy R."/>
        </authorList>
    </citation>
    <scope>NUCLEOTIDE SEQUENCE</scope>
    <source>
        <strain evidence="9">ChiSjej5B23-16112</strain>
    </source>
</reference>
<keyword evidence="5" id="KW-0238">DNA-binding</keyword>
<dbReference type="GO" id="GO:0016987">
    <property type="term" value="F:sigma factor activity"/>
    <property type="evidence" value="ECO:0007669"/>
    <property type="project" value="UniProtKB-KW"/>
</dbReference>
<gene>
    <name evidence="9" type="ORF">K8V82_11110</name>
</gene>
<dbReference type="PANTHER" id="PTHR30385:SF1">
    <property type="entry name" value="RNA POLYMERASE SIGMA-H FACTOR"/>
    <property type="match status" value="1"/>
</dbReference>
<evidence type="ECO:0000256" key="4">
    <source>
        <dbReference type="ARBA" id="ARBA00023082"/>
    </source>
</evidence>
<dbReference type="Pfam" id="PF08281">
    <property type="entry name" value="Sigma70_r4_2"/>
    <property type="match status" value="1"/>
</dbReference>
<dbReference type="EMBL" id="DYVY01000186">
    <property type="protein sequence ID" value="HJF95315.1"/>
    <property type="molecule type" value="Genomic_DNA"/>
</dbReference>
<dbReference type="InterPro" id="IPR036388">
    <property type="entry name" value="WH-like_DNA-bd_sf"/>
</dbReference>
<dbReference type="Gene3D" id="1.10.10.10">
    <property type="entry name" value="Winged helix-like DNA-binding domain superfamily/Winged helix DNA-binding domain"/>
    <property type="match status" value="1"/>
</dbReference>
<name>A0A921I375_9FIRM</name>
<evidence type="ECO:0000256" key="7">
    <source>
        <dbReference type="ARBA" id="ARBA00024701"/>
    </source>
</evidence>
<evidence type="ECO:0000256" key="5">
    <source>
        <dbReference type="ARBA" id="ARBA00023125"/>
    </source>
</evidence>
<dbReference type="OrthoDB" id="9783788at2"/>
<dbReference type="InterPro" id="IPR014284">
    <property type="entry name" value="RNA_pol_sigma-70_dom"/>
</dbReference>
<dbReference type="InterPro" id="IPR016371">
    <property type="entry name" value="RNA_pol_sigma-H_factor"/>
</dbReference>
<evidence type="ECO:0000313" key="9">
    <source>
        <dbReference type="EMBL" id="HJF95315.1"/>
    </source>
</evidence>
<comment type="caution">
    <text evidence="9">The sequence shown here is derived from an EMBL/GenBank/DDBJ whole genome shotgun (WGS) entry which is preliminary data.</text>
</comment>
<sequence>MPQYEQMTDEQLIRRLREGDRAITDYLMEKYKGLVKKEAKAMYLLGGENDDLIQEGMIGLFKAVQDYDLEQEASFYSFARLCVRRQLYTAIEASRRKKHSPLNSYISFYEKENPEEGEGAKLMDTIQAGRESDPEQAFLGKENARRIEEELEGALSDLERRVLYLHLMGTDYRTIARLLDKSPKTVDNAIQRIKAKTEKIIQNEQEKD</sequence>
<keyword evidence="3" id="KW-0805">Transcription regulation</keyword>
<dbReference type="RefSeq" id="WP_076777193.1">
    <property type="nucleotide sequence ID" value="NZ_CAUGIN010000007.1"/>
</dbReference>
<evidence type="ECO:0000256" key="2">
    <source>
        <dbReference type="ARBA" id="ARBA00021245"/>
    </source>
</evidence>
<dbReference type="Proteomes" id="UP000769156">
    <property type="component" value="Unassembled WGS sequence"/>
</dbReference>
<accession>A0A921I375</accession>
<comment type="similarity">
    <text evidence="1">Belongs to the sigma-70 factor family.</text>
</comment>
<evidence type="ECO:0000259" key="8">
    <source>
        <dbReference type="PROSITE" id="PS00715"/>
    </source>
</evidence>
<feature type="domain" description="RNA polymerase sigma-70" evidence="8">
    <location>
        <begin position="51"/>
        <end position="64"/>
    </location>
</feature>
<dbReference type="SUPFAM" id="SSF46894">
    <property type="entry name" value="C-terminal effector domain of the bipartite response regulators"/>
    <property type="match status" value="1"/>
</dbReference>
<dbReference type="PROSITE" id="PS00715">
    <property type="entry name" value="SIGMA70_1"/>
    <property type="match status" value="1"/>
</dbReference>
<protein>
    <recommendedName>
        <fullName evidence="2">RNA polymerase sigma factor SigS</fullName>
    </recommendedName>
</protein>
<evidence type="ECO:0000313" key="10">
    <source>
        <dbReference type="Proteomes" id="UP000769156"/>
    </source>
</evidence>
<dbReference type="AlphaFoldDB" id="A0A921I375"/>
<keyword evidence="4" id="KW-0731">Sigma factor</keyword>
<dbReference type="InterPro" id="IPR007627">
    <property type="entry name" value="RNA_pol_sigma70_r2"/>
</dbReference>
<comment type="function">
    <text evidence="7">Sigma factors are initiation factors that promote the attachment of RNA polymerase to specific initiation sites and are then released. Sigma-S contributes to the protection against external stress, thus playing a role in cellular fitness and survival.</text>
</comment>
<dbReference type="SUPFAM" id="SSF88946">
    <property type="entry name" value="Sigma2 domain of RNA polymerase sigma factors"/>
    <property type="match status" value="1"/>
</dbReference>
<evidence type="ECO:0000256" key="6">
    <source>
        <dbReference type="ARBA" id="ARBA00023163"/>
    </source>
</evidence>
<keyword evidence="6" id="KW-0804">Transcription</keyword>
<dbReference type="GO" id="GO:0003677">
    <property type="term" value="F:DNA binding"/>
    <property type="evidence" value="ECO:0007669"/>
    <property type="project" value="UniProtKB-KW"/>
</dbReference>
<reference evidence="9" key="1">
    <citation type="journal article" date="2021" name="PeerJ">
        <title>Extensive microbial diversity within the chicken gut microbiome revealed by metagenomics and culture.</title>
        <authorList>
            <person name="Gilroy R."/>
            <person name="Ravi A."/>
            <person name="Getino M."/>
            <person name="Pursley I."/>
            <person name="Horton D.L."/>
            <person name="Alikhan N.F."/>
            <person name="Baker D."/>
            <person name="Gharbi K."/>
            <person name="Hall N."/>
            <person name="Watson M."/>
            <person name="Adriaenssens E.M."/>
            <person name="Foster-Nyarko E."/>
            <person name="Jarju S."/>
            <person name="Secka A."/>
            <person name="Antonio M."/>
            <person name="Oren A."/>
            <person name="Chaudhuri R.R."/>
            <person name="La Ragione R."/>
            <person name="Hildebrand F."/>
            <person name="Pallen M.J."/>
        </authorList>
    </citation>
    <scope>NUCLEOTIDE SEQUENCE</scope>
    <source>
        <strain evidence="9">ChiSjej5B23-16112</strain>
    </source>
</reference>
<dbReference type="PANTHER" id="PTHR30385">
    <property type="entry name" value="SIGMA FACTOR F FLAGELLAR"/>
    <property type="match status" value="1"/>
</dbReference>
<dbReference type="InterPro" id="IPR016032">
    <property type="entry name" value="Sig_transdc_resp-reg_C-effctor"/>
</dbReference>
<dbReference type="InterPro" id="IPR013325">
    <property type="entry name" value="RNA_pol_sigma_r2"/>
</dbReference>
<dbReference type="Gene3D" id="1.20.120.1810">
    <property type="match status" value="1"/>
</dbReference>
<dbReference type="GO" id="GO:0006352">
    <property type="term" value="P:DNA-templated transcription initiation"/>
    <property type="evidence" value="ECO:0007669"/>
    <property type="project" value="InterPro"/>
</dbReference>
<evidence type="ECO:0000256" key="1">
    <source>
        <dbReference type="ARBA" id="ARBA00007788"/>
    </source>
</evidence>
<dbReference type="NCBIfam" id="TIGR02937">
    <property type="entry name" value="sigma70-ECF"/>
    <property type="match status" value="1"/>
</dbReference>
<dbReference type="PIRSF" id="PIRSF002939">
    <property type="entry name" value="RNA_polymerase_sigma-H_factor"/>
    <property type="match status" value="1"/>
</dbReference>
<proteinExistence type="inferred from homology"/>
<dbReference type="InterPro" id="IPR000943">
    <property type="entry name" value="RNA_pol_sigma70"/>
</dbReference>
<organism evidence="9 10">
    <name type="scientific">Lachnoclostridium phocaeense</name>
    <dbReference type="NCBI Taxonomy" id="1871021"/>
    <lineage>
        <taxon>Bacteria</taxon>
        <taxon>Bacillati</taxon>
        <taxon>Bacillota</taxon>
        <taxon>Clostridia</taxon>
        <taxon>Lachnospirales</taxon>
        <taxon>Lachnospiraceae</taxon>
    </lineage>
</organism>
<evidence type="ECO:0000256" key="3">
    <source>
        <dbReference type="ARBA" id="ARBA00023015"/>
    </source>
</evidence>
<dbReference type="InterPro" id="IPR013249">
    <property type="entry name" value="RNA_pol_sigma70_r4_t2"/>
</dbReference>